<dbReference type="Pfam" id="PF13175">
    <property type="entry name" value="AAA_15"/>
    <property type="match status" value="1"/>
</dbReference>
<dbReference type="PANTHER" id="PTHR43581">
    <property type="entry name" value="ATP/GTP PHOSPHATASE"/>
    <property type="match status" value="1"/>
</dbReference>
<dbReference type="InterPro" id="IPR027417">
    <property type="entry name" value="P-loop_NTPase"/>
</dbReference>
<dbReference type="InterPro" id="IPR041685">
    <property type="entry name" value="AAA_GajA/Old/RecF-like"/>
</dbReference>
<evidence type="ECO:0000259" key="1">
    <source>
        <dbReference type="Pfam" id="PF13175"/>
    </source>
</evidence>
<proteinExistence type="predicted"/>
<keyword evidence="3" id="KW-1185">Reference proteome</keyword>
<dbReference type="EMBL" id="JACJPY010000016">
    <property type="protein sequence ID" value="MBD2149988.1"/>
    <property type="molecule type" value="Genomic_DNA"/>
</dbReference>
<reference evidence="2 3" key="1">
    <citation type="journal article" date="2015" name="ISME J.">
        <title>Draft Genome Sequence of Streptomyces incarnatus NRRL8089, which Produces the Nucleoside Antibiotic Sinefungin.</title>
        <authorList>
            <person name="Oshima K."/>
            <person name="Hattori M."/>
            <person name="Shimizu H."/>
            <person name="Fukuda K."/>
            <person name="Nemoto M."/>
            <person name="Inagaki K."/>
            <person name="Tamura T."/>
        </authorList>
    </citation>
    <scope>NUCLEOTIDE SEQUENCE [LARGE SCALE GENOMIC DNA]</scope>
    <source>
        <strain evidence="2 3">FACHB-1277</strain>
    </source>
</reference>
<evidence type="ECO:0000313" key="2">
    <source>
        <dbReference type="EMBL" id="MBD2149988.1"/>
    </source>
</evidence>
<organism evidence="2 3">
    <name type="scientific">Pseudanabaena cinerea FACHB-1277</name>
    <dbReference type="NCBI Taxonomy" id="2949581"/>
    <lineage>
        <taxon>Bacteria</taxon>
        <taxon>Bacillati</taxon>
        <taxon>Cyanobacteriota</taxon>
        <taxon>Cyanophyceae</taxon>
        <taxon>Pseudanabaenales</taxon>
        <taxon>Pseudanabaenaceae</taxon>
        <taxon>Pseudanabaena</taxon>
        <taxon>Pseudanabaena cinerea</taxon>
    </lineage>
</organism>
<dbReference type="RefSeq" id="WP_190350358.1">
    <property type="nucleotide sequence ID" value="NZ_JACJPY010000016.1"/>
</dbReference>
<dbReference type="GO" id="GO:0005524">
    <property type="term" value="F:ATP binding"/>
    <property type="evidence" value="ECO:0007669"/>
    <property type="project" value="UniProtKB-KW"/>
</dbReference>
<protein>
    <submittedName>
        <fullName evidence="2">ATP-binding protein</fullName>
    </submittedName>
</protein>
<evidence type="ECO:0000313" key="3">
    <source>
        <dbReference type="Proteomes" id="UP000631421"/>
    </source>
</evidence>
<accession>A0A926Z5T9</accession>
<dbReference type="AlphaFoldDB" id="A0A926Z5T9"/>
<feature type="domain" description="Endonuclease GajA/Old nuclease/RecF-like AAA" evidence="1">
    <location>
        <begin position="2"/>
        <end position="370"/>
    </location>
</feature>
<dbReference type="SUPFAM" id="SSF52540">
    <property type="entry name" value="P-loop containing nucleoside triphosphate hydrolases"/>
    <property type="match status" value="1"/>
</dbReference>
<dbReference type="Proteomes" id="UP000631421">
    <property type="component" value="Unassembled WGS sequence"/>
</dbReference>
<name>A0A926Z5T9_9CYAN</name>
<dbReference type="Gene3D" id="3.40.50.300">
    <property type="entry name" value="P-loop containing nucleotide triphosphate hydrolases"/>
    <property type="match status" value="1"/>
</dbReference>
<dbReference type="InterPro" id="IPR051396">
    <property type="entry name" value="Bact_Antivir_Def_Nuclease"/>
</dbReference>
<keyword evidence="2" id="KW-0067">ATP-binding</keyword>
<sequence>MQKIIIKNFGAVEYAEIEIKKILVLIGEQASGKSTIAKLIYFFKSLKNDLNIQLRQDTDRNYFDTASDLIFPIREKFYDFFGSTYHLPNFEITFHYNVENDRYIRLTLNSDRKVEAYLSFIDQTFKDSASTIKRLLRQQRSINIDRFYEQIAYDRDESSLSQRLSSLLNGVFSSNQTDSLFIIASRNVTVGYSNTFEKYLFSDTQNNLENRRAFKRKEQTIDETLMLNFIERTSQIKKFFTKYMGFEGLIESFEEDRIKKEKLYQVKTKIEEILKGKYLIDSQGEKIVFDQARTGYVYLHNSSSGQQESIRILQDIFINILERSKIFRVLEEPEAHLFPVAQKQLIELLSLMVNQDEDNQIIITTHSPYVLTVFNNLLFAKRVVNKNPSTEAEVSEIIPQEFWLNANDFSAYSLGNHFMGEKTQYCESIFNVEKGTIRQNYLDTVSEMLGGAFNSLYSIHAKSFGIR</sequence>
<keyword evidence="2" id="KW-0547">Nucleotide-binding</keyword>
<dbReference type="PANTHER" id="PTHR43581:SF2">
    <property type="entry name" value="EXCINUCLEASE ATPASE SUBUNIT"/>
    <property type="match status" value="1"/>
</dbReference>
<gene>
    <name evidence="2" type="ORF">H6F44_07615</name>
</gene>
<comment type="caution">
    <text evidence="2">The sequence shown here is derived from an EMBL/GenBank/DDBJ whole genome shotgun (WGS) entry which is preliminary data.</text>
</comment>